<evidence type="ECO:0000256" key="4">
    <source>
        <dbReference type="SAM" id="MobiDB-lite"/>
    </source>
</evidence>
<feature type="domain" description="SHSP" evidence="6">
    <location>
        <begin position="96"/>
        <end position="204"/>
    </location>
</feature>
<protein>
    <recommendedName>
        <fullName evidence="6">SHSP domain-containing protein</fullName>
    </recommendedName>
</protein>
<keyword evidence="5" id="KW-0732">Signal</keyword>
<dbReference type="PRINTS" id="PR00299">
    <property type="entry name" value="ACRYSTALLIN"/>
</dbReference>
<organism evidence="7 8">
    <name type="scientific">Rhynchophorus ferrugineus</name>
    <name type="common">Red palm weevil</name>
    <name type="synonym">Curculio ferrugineus</name>
    <dbReference type="NCBI Taxonomy" id="354439"/>
    <lineage>
        <taxon>Eukaryota</taxon>
        <taxon>Metazoa</taxon>
        <taxon>Ecdysozoa</taxon>
        <taxon>Arthropoda</taxon>
        <taxon>Hexapoda</taxon>
        <taxon>Insecta</taxon>
        <taxon>Pterygota</taxon>
        <taxon>Neoptera</taxon>
        <taxon>Endopterygota</taxon>
        <taxon>Coleoptera</taxon>
        <taxon>Polyphaga</taxon>
        <taxon>Cucujiformia</taxon>
        <taxon>Curculionidae</taxon>
        <taxon>Dryophthorinae</taxon>
        <taxon>Rhynchophorus</taxon>
    </lineage>
</organism>
<keyword evidence="8" id="KW-1185">Reference proteome</keyword>
<feature type="chain" id="PRO_5032590220" description="SHSP domain-containing protein" evidence="5">
    <location>
        <begin position="32"/>
        <end position="433"/>
    </location>
</feature>
<name>A0A834M2C6_RHYFE</name>
<dbReference type="PANTHER" id="PTHR45640">
    <property type="entry name" value="HEAT SHOCK PROTEIN HSP-12.2-RELATED"/>
    <property type="match status" value="1"/>
</dbReference>
<evidence type="ECO:0000313" key="8">
    <source>
        <dbReference type="Proteomes" id="UP000625711"/>
    </source>
</evidence>
<dbReference type="Proteomes" id="UP000625711">
    <property type="component" value="Unassembled WGS sequence"/>
</dbReference>
<gene>
    <name evidence="7" type="ORF">GWI33_018545</name>
</gene>
<dbReference type="PROSITE" id="PS01031">
    <property type="entry name" value="SHSP"/>
    <property type="match status" value="1"/>
</dbReference>
<proteinExistence type="inferred from homology"/>
<dbReference type="GO" id="GO:0005634">
    <property type="term" value="C:nucleus"/>
    <property type="evidence" value="ECO:0007669"/>
    <property type="project" value="TreeGrafter"/>
</dbReference>
<feature type="region of interest" description="Disordered" evidence="4">
    <location>
        <begin position="300"/>
        <end position="330"/>
    </location>
</feature>
<dbReference type="EMBL" id="JAACXV010014334">
    <property type="protein sequence ID" value="KAF7268273.1"/>
    <property type="molecule type" value="Genomic_DNA"/>
</dbReference>
<dbReference type="Gene3D" id="2.60.40.790">
    <property type="match status" value="1"/>
</dbReference>
<comment type="caution">
    <text evidence="7">The sequence shown here is derived from an EMBL/GenBank/DDBJ whole genome shotgun (WGS) entry which is preliminary data.</text>
</comment>
<keyword evidence="1" id="KW-0346">Stress response</keyword>
<dbReference type="AlphaFoldDB" id="A0A834M2C6"/>
<evidence type="ECO:0000256" key="3">
    <source>
        <dbReference type="RuleBase" id="RU003616"/>
    </source>
</evidence>
<comment type="similarity">
    <text evidence="2 3">Belongs to the small heat shock protein (HSP20) family.</text>
</comment>
<dbReference type="InterPro" id="IPR001436">
    <property type="entry name" value="Alpha-crystallin/sHSP_animal"/>
</dbReference>
<accession>A0A834M2C6</accession>
<feature type="region of interest" description="Disordered" evidence="4">
    <location>
        <begin position="200"/>
        <end position="245"/>
    </location>
</feature>
<dbReference type="InterPro" id="IPR008978">
    <property type="entry name" value="HSP20-like_chaperone"/>
</dbReference>
<dbReference type="GO" id="GO:0009408">
    <property type="term" value="P:response to heat"/>
    <property type="evidence" value="ECO:0007669"/>
    <property type="project" value="TreeGrafter"/>
</dbReference>
<dbReference type="GO" id="GO:0005737">
    <property type="term" value="C:cytoplasm"/>
    <property type="evidence" value="ECO:0007669"/>
    <property type="project" value="TreeGrafter"/>
</dbReference>
<dbReference type="InterPro" id="IPR002068">
    <property type="entry name" value="A-crystallin/Hsp20_dom"/>
</dbReference>
<dbReference type="OrthoDB" id="1431247at2759"/>
<dbReference type="GO" id="GO:0042026">
    <property type="term" value="P:protein refolding"/>
    <property type="evidence" value="ECO:0007669"/>
    <property type="project" value="TreeGrafter"/>
</dbReference>
<evidence type="ECO:0000259" key="6">
    <source>
        <dbReference type="PROSITE" id="PS01031"/>
    </source>
</evidence>
<evidence type="ECO:0000256" key="2">
    <source>
        <dbReference type="PROSITE-ProRule" id="PRU00285"/>
    </source>
</evidence>
<dbReference type="CDD" id="cd06526">
    <property type="entry name" value="metazoan_ACD"/>
    <property type="match status" value="1"/>
</dbReference>
<evidence type="ECO:0000256" key="5">
    <source>
        <dbReference type="SAM" id="SignalP"/>
    </source>
</evidence>
<dbReference type="Pfam" id="PF00011">
    <property type="entry name" value="HSP20"/>
    <property type="match status" value="1"/>
</dbReference>
<reference evidence="7" key="1">
    <citation type="submission" date="2020-08" db="EMBL/GenBank/DDBJ databases">
        <title>Genome sequencing and assembly of the red palm weevil Rhynchophorus ferrugineus.</title>
        <authorList>
            <person name="Dias G.B."/>
            <person name="Bergman C.M."/>
            <person name="Manee M."/>
        </authorList>
    </citation>
    <scope>NUCLEOTIDE SEQUENCE</scope>
    <source>
        <strain evidence="7">AA-2017</strain>
        <tissue evidence="7">Whole larva</tissue>
    </source>
</reference>
<sequence length="433" mass="50915">MTQTWQRSTFSSFCLHAFFLISVRSIKRAGGFQVYSVNSTKLERYNRLFRTRTPVIDLSDMSLLPYIFDIHPSKSFLSWPSLLSTSDDFFKPLRMSSFWNDISQLHKDITVDKDKFEANVNVRQFKPEEISVKLDRNTVTIEGKHEEKPEHGYISRQFVRHYTLPDDCDAQKLQTKISSDGLLVLSVPKKAEDEKLQIREVPVNTSTNTSSNTTYNTASKTSYNTSSSESRQTTMEEEEKSDYQKWREERIRNGELKEAKPMDPEKLAETMAAYQQWKEERQKLIESIMNEETPFKKWREERRRLSEDNTESHQKSETVSQSKHEACQTENNKNVRDIPIKMAQEKKQTTEQQKNYFNSKSQVRDIPIDISDSFCKKSESIFESNVQKKAVHIREIPIDVKSYKFNNFKTNEIKKEQYREIPINMTGTKFYRG</sequence>
<dbReference type="SUPFAM" id="SSF49764">
    <property type="entry name" value="HSP20-like chaperones"/>
    <property type="match status" value="1"/>
</dbReference>
<dbReference type="GO" id="GO:0051082">
    <property type="term" value="F:unfolded protein binding"/>
    <property type="evidence" value="ECO:0007669"/>
    <property type="project" value="TreeGrafter"/>
</dbReference>
<evidence type="ECO:0000256" key="1">
    <source>
        <dbReference type="ARBA" id="ARBA00023016"/>
    </source>
</evidence>
<dbReference type="PANTHER" id="PTHR45640:SF13">
    <property type="entry name" value="HEAT SHOCK PROTEIN 22-RELATED"/>
    <property type="match status" value="1"/>
</dbReference>
<feature type="compositionally biased region" description="Low complexity" evidence="4">
    <location>
        <begin position="204"/>
        <end position="228"/>
    </location>
</feature>
<evidence type="ECO:0000313" key="7">
    <source>
        <dbReference type="EMBL" id="KAF7268273.1"/>
    </source>
</evidence>
<feature type="signal peptide" evidence="5">
    <location>
        <begin position="1"/>
        <end position="31"/>
    </location>
</feature>